<reference evidence="3" key="1">
    <citation type="journal article" date="2019" name="Int. J. Syst. Evol. Microbiol.">
        <title>The Global Catalogue of Microorganisms (GCM) 10K type strain sequencing project: providing services to taxonomists for standard genome sequencing and annotation.</title>
        <authorList>
            <consortium name="The Broad Institute Genomics Platform"/>
            <consortium name="The Broad Institute Genome Sequencing Center for Infectious Disease"/>
            <person name="Wu L."/>
            <person name="Ma J."/>
        </authorList>
    </citation>
    <scope>NUCLEOTIDE SEQUENCE [LARGE SCALE GENOMIC DNA]</scope>
    <source>
        <strain evidence="3">ICMP 19515</strain>
    </source>
</reference>
<dbReference type="RefSeq" id="WP_378979406.1">
    <property type="nucleotide sequence ID" value="NZ_JBHRVD010000001.1"/>
</dbReference>
<keyword evidence="3" id="KW-1185">Reference proteome</keyword>
<dbReference type="GO" id="GO:0016787">
    <property type="term" value="F:hydrolase activity"/>
    <property type="evidence" value="ECO:0007669"/>
    <property type="project" value="UniProtKB-KW"/>
</dbReference>
<dbReference type="Proteomes" id="UP001595648">
    <property type="component" value="Unassembled WGS sequence"/>
</dbReference>
<dbReference type="Pfam" id="PF04471">
    <property type="entry name" value="Mrr_cat"/>
    <property type="match status" value="1"/>
</dbReference>
<sequence length="257" mass="28329">MARLSRLVQRIHFEDFGGVEFERLVFAYHVRAGWTDVAWYGQTGSDNGRDIVGNEPLADGTFREAVIQCVNRDALSQAKAEQDMDGAVAASLSKPAFKFVVRGKVSATRRDAVLAAAKLRSITHMTIWAGVEFEENLHLIAPDLLRRFCDGESFPDEGADLRRFADDFIGLSDDDALAQMAAVFDRPAFRTPFQQESSIPAFHHAIEDTLAAQSVSRLIGLISGRFEEVSAFGWLEQMADIAESLAECIEGSGRLLS</sequence>
<evidence type="ECO:0000313" key="2">
    <source>
        <dbReference type="EMBL" id="MFC3322899.1"/>
    </source>
</evidence>
<keyword evidence="2" id="KW-0378">Hydrolase</keyword>
<accession>A0ABV7MNS4</accession>
<gene>
    <name evidence="2" type="ORF">ACFOJ9_14060</name>
</gene>
<keyword evidence="2" id="KW-0540">Nuclease</keyword>
<dbReference type="EMBL" id="JBHRVD010000001">
    <property type="protein sequence ID" value="MFC3322899.1"/>
    <property type="molecule type" value="Genomic_DNA"/>
</dbReference>
<evidence type="ECO:0000259" key="1">
    <source>
        <dbReference type="Pfam" id="PF04471"/>
    </source>
</evidence>
<dbReference type="EC" id="3.1.21.-" evidence="2"/>
<keyword evidence="2" id="KW-0255">Endonuclease</keyword>
<organism evidence="2 3">
    <name type="scientific">Mesorhizobium cantuariense</name>
    <dbReference type="NCBI Taxonomy" id="1300275"/>
    <lineage>
        <taxon>Bacteria</taxon>
        <taxon>Pseudomonadati</taxon>
        <taxon>Pseudomonadota</taxon>
        <taxon>Alphaproteobacteria</taxon>
        <taxon>Hyphomicrobiales</taxon>
        <taxon>Phyllobacteriaceae</taxon>
        <taxon>Mesorhizobium</taxon>
    </lineage>
</organism>
<name>A0ABV7MNS4_9HYPH</name>
<dbReference type="InterPro" id="IPR007560">
    <property type="entry name" value="Restrct_endonuc_IV_Mrr"/>
</dbReference>
<evidence type="ECO:0000313" key="3">
    <source>
        <dbReference type="Proteomes" id="UP001595648"/>
    </source>
</evidence>
<proteinExistence type="predicted"/>
<dbReference type="GO" id="GO:0004519">
    <property type="term" value="F:endonuclease activity"/>
    <property type="evidence" value="ECO:0007669"/>
    <property type="project" value="UniProtKB-KW"/>
</dbReference>
<comment type="caution">
    <text evidence="2">The sequence shown here is derived from an EMBL/GenBank/DDBJ whole genome shotgun (WGS) entry which is preliminary data.</text>
</comment>
<protein>
    <submittedName>
        <fullName evidence="2">Restriction endonuclease</fullName>
        <ecNumber evidence="2">3.1.21.-</ecNumber>
    </submittedName>
</protein>
<feature type="domain" description="Restriction endonuclease type IV Mrr" evidence="1">
    <location>
        <begin position="16"/>
        <end position="91"/>
    </location>
</feature>